<dbReference type="InterPro" id="IPR050641">
    <property type="entry name" value="RIFMO-like"/>
</dbReference>
<dbReference type="Proteomes" id="UP000027195">
    <property type="component" value="Unassembled WGS sequence"/>
</dbReference>
<evidence type="ECO:0000259" key="6">
    <source>
        <dbReference type="Pfam" id="PF01494"/>
    </source>
</evidence>
<feature type="domain" description="FAD-binding" evidence="6">
    <location>
        <begin position="9"/>
        <end position="356"/>
    </location>
</feature>
<dbReference type="InParanoid" id="A0A067MAG7"/>
<dbReference type="SUPFAM" id="SSF51905">
    <property type="entry name" value="FAD/NAD(P)-binding domain"/>
    <property type="match status" value="1"/>
</dbReference>
<dbReference type="InterPro" id="IPR036188">
    <property type="entry name" value="FAD/NAD-bd_sf"/>
</dbReference>
<dbReference type="Gene3D" id="3.30.70.2450">
    <property type="match status" value="1"/>
</dbReference>
<keyword evidence="3" id="KW-0285">Flavoprotein</keyword>
<organism evidence="7 8">
    <name type="scientific">Botryobasidium botryosum (strain FD-172 SS1)</name>
    <dbReference type="NCBI Taxonomy" id="930990"/>
    <lineage>
        <taxon>Eukaryota</taxon>
        <taxon>Fungi</taxon>
        <taxon>Dikarya</taxon>
        <taxon>Basidiomycota</taxon>
        <taxon>Agaricomycotina</taxon>
        <taxon>Agaricomycetes</taxon>
        <taxon>Cantharellales</taxon>
        <taxon>Botryobasidiaceae</taxon>
        <taxon>Botryobasidium</taxon>
    </lineage>
</organism>
<dbReference type="GO" id="GO:0016709">
    <property type="term" value="F:oxidoreductase activity, acting on paired donors, with incorporation or reduction of molecular oxygen, NAD(P)H as one donor, and incorporation of one atom of oxygen"/>
    <property type="evidence" value="ECO:0007669"/>
    <property type="project" value="UniProtKB-ARBA"/>
</dbReference>
<comment type="similarity">
    <text evidence="2">Belongs to the PheA/TfdB FAD monooxygenase family.</text>
</comment>
<evidence type="ECO:0000256" key="1">
    <source>
        <dbReference type="ARBA" id="ARBA00001974"/>
    </source>
</evidence>
<protein>
    <recommendedName>
        <fullName evidence="6">FAD-binding domain-containing protein</fullName>
    </recommendedName>
</protein>
<evidence type="ECO:0000256" key="3">
    <source>
        <dbReference type="ARBA" id="ARBA00022630"/>
    </source>
</evidence>
<reference evidence="8" key="1">
    <citation type="journal article" date="2014" name="Proc. Natl. Acad. Sci. U.S.A.">
        <title>Extensive sampling of basidiomycete genomes demonstrates inadequacy of the white-rot/brown-rot paradigm for wood decay fungi.</title>
        <authorList>
            <person name="Riley R."/>
            <person name="Salamov A.A."/>
            <person name="Brown D.W."/>
            <person name="Nagy L.G."/>
            <person name="Floudas D."/>
            <person name="Held B.W."/>
            <person name="Levasseur A."/>
            <person name="Lombard V."/>
            <person name="Morin E."/>
            <person name="Otillar R."/>
            <person name="Lindquist E.A."/>
            <person name="Sun H."/>
            <person name="LaButti K.M."/>
            <person name="Schmutz J."/>
            <person name="Jabbour D."/>
            <person name="Luo H."/>
            <person name="Baker S.E."/>
            <person name="Pisabarro A.G."/>
            <person name="Walton J.D."/>
            <person name="Blanchette R.A."/>
            <person name="Henrissat B."/>
            <person name="Martin F."/>
            <person name="Cullen D."/>
            <person name="Hibbett D.S."/>
            <person name="Grigoriev I.V."/>
        </authorList>
    </citation>
    <scope>NUCLEOTIDE SEQUENCE [LARGE SCALE GENOMIC DNA]</scope>
    <source>
        <strain evidence="8">FD-172 SS1</strain>
    </source>
</reference>
<dbReference type="GO" id="GO:0071949">
    <property type="term" value="F:FAD binding"/>
    <property type="evidence" value="ECO:0007669"/>
    <property type="project" value="InterPro"/>
</dbReference>
<proteinExistence type="inferred from homology"/>
<dbReference type="Gene3D" id="3.50.50.60">
    <property type="entry name" value="FAD/NAD(P)-binding domain"/>
    <property type="match status" value="1"/>
</dbReference>
<gene>
    <name evidence="7" type="ORF">BOTBODRAFT_56631</name>
</gene>
<evidence type="ECO:0000313" key="7">
    <source>
        <dbReference type="EMBL" id="KDQ12569.1"/>
    </source>
</evidence>
<name>A0A067MAG7_BOTB1</name>
<evidence type="ECO:0000256" key="5">
    <source>
        <dbReference type="ARBA" id="ARBA00023002"/>
    </source>
</evidence>
<evidence type="ECO:0000313" key="8">
    <source>
        <dbReference type="Proteomes" id="UP000027195"/>
    </source>
</evidence>
<dbReference type="InterPro" id="IPR036249">
    <property type="entry name" value="Thioredoxin-like_sf"/>
</dbReference>
<dbReference type="EMBL" id="KL198049">
    <property type="protein sequence ID" value="KDQ12569.1"/>
    <property type="molecule type" value="Genomic_DNA"/>
</dbReference>
<sequence>MASAPQPPSVLVVGAGPAGLVAALSLAQHGVPVRIIEKRTTHQIGARGQTLQPRTLEIFAKFGLLDNILDKSAPMPKMRGYAPNGRDIAKEWDFFEVLKPSPGTPYPNPVILPQDITEGVLRDHLQKYGIQPEFGKELVGFQQDDDGVTAQILSLEKEEDSEETLRVGWLVGADGAKGIVRKTLSLAFLGETREGEGALIADMKIKHLEHGFWHQWGDRSTASVNFLPVSPAPRFQLIVIGHVDFPDAVWEGDLTALQEVFNARTGRDDLKFEDLTWISRWKPNIRMAESFSVGRVFIAGDAAHVHSFTGGQGLNSSIQDAYNLSWKLALAHKKLASPSLLSTYSYERLPVIAEMLSVSTRLLNLNVPGATGGTDSLAPAIAPHAAEGTGATPKAWTRGPHLRQLGVNYRWSTIVVDERTQAVEGDIDDAYGLKGGILRAGDRAPDAPGLLDVQKEITITLHGEFSPTLHTALIFAQQDGSINPDILRAFDSYNALAHTNSPLVQAIVLYPSAPPSHSRGNLPASKALVDRDGHAYGGYAIGADGPAYVVIVRPDGVVGAIVAGADGIERYFSGVLRAPPSTL</sequence>
<dbReference type="PRINTS" id="PR00420">
    <property type="entry name" value="RNGMNOXGNASE"/>
</dbReference>
<dbReference type="InterPro" id="IPR038220">
    <property type="entry name" value="PHOX_C_sf"/>
</dbReference>
<dbReference type="Gene3D" id="3.40.30.20">
    <property type="match status" value="1"/>
</dbReference>
<accession>A0A067MAG7</accession>
<dbReference type="SUPFAM" id="SSF52833">
    <property type="entry name" value="Thioredoxin-like"/>
    <property type="match status" value="1"/>
</dbReference>
<keyword evidence="8" id="KW-1185">Reference proteome</keyword>
<evidence type="ECO:0000256" key="2">
    <source>
        <dbReference type="ARBA" id="ARBA00007801"/>
    </source>
</evidence>
<evidence type="ECO:0000256" key="4">
    <source>
        <dbReference type="ARBA" id="ARBA00022827"/>
    </source>
</evidence>
<keyword evidence="4" id="KW-0274">FAD</keyword>
<dbReference type="InterPro" id="IPR002938">
    <property type="entry name" value="FAD-bd"/>
</dbReference>
<dbReference type="OrthoDB" id="2690153at2759"/>
<dbReference type="PANTHER" id="PTHR43004">
    <property type="entry name" value="TRK SYSTEM POTASSIUM UPTAKE PROTEIN"/>
    <property type="match status" value="1"/>
</dbReference>
<dbReference type="Pfam" id="PF01494">
    <property type="entry name" value="FAD_binding_3"/>
    <property type="match status" value="1"/>
</dbReference>
<dbReference type="AlphaFoldDB" id="A0A067MAG7"/>
<dbReference type="PANTHER" id="PTHR43004:SF19">
    <property type="entry name" value="BINDING MONOOXYGENASE, PUTATIVE (JCVI)-RELATED"/>
    <property type="match status" value="1"/>
</dbReference>
<dbReference type="STRING" id="930990.A0A067MAG7"/>
<comment type="cofactor">
    <cofactor evidence="1">
        <name>FAD</name>
        <dbReference type="ChEBI" id="CHEBI:57692"/>
    </cofactor>
</comment>
<dbReference type="HOGENOM" id="CLU_009665_20_3_1"/>
<keyword evidence="5" id="KW-0560">Oxidoreductase</keyword>